<evidence type="ECO:0000256" key="2">
    <source>
        <dbReference type="ARBA" id="ARBA00022694"/>
    </source>
</evidence>
<dbReference type="PANTHER" id="PTHR20882:SF14">
    <property type="entry name" value="CYTOPLASMIC TRNA 2-THIOLATION PROTEIN 2"/>
    <property type="match status" value="1"/>
</dbReference>
<dbReference type="HAMAP" id="MF_03054">
    <property type="entry name" value="CTU2"/>
    <property type="match status" value="1"/>
</dbReference>
<accession>A0AAN6NEZ6</accession>
<keyword evidence="2 3" id="KW-0819">tRNA processing</keyword>
<gene>
    <name evidence="3" type="primary">NCS2</name>
    <name evidence="3" type="synonym">CTU2</name>
    <name evidence="5" type="ORF">QBC46DRAFT_350665</name>
</gene>
<comment type="pathway">
    <text evidence="3">tRNA modification; 5-methoxycarbonylmethyl-2-thiouridine-tRNA biosynthesis.</text>
</comment>
<feature type="region of interest" description="Disordered" evidence="4">
    <location>
        <begin position="1"/>
        <end position="22"/>
    </location>
</feature>
<evidence type="ECO:0000256" key="1">
    <source>
        <dbReference type="ARBA" id="ARBA00022490"/>
    </source>
</evidence>
<evidence type="ECO:0000313" key="5">
    <source>
        <dbReference type="EMBL" id="KAK3944250.1"/>
    </source>
</evidence>
<comment type="subcellular location">
    <subcellularLocation>
        <location evidence="3">Cytoplasm</location>
    </subcellularLocation>
</comment>
<dbReference type="GO" id="GO:0000049">
    <property type="term" value="F:tRNA binding"/>
    <property type="evidence" value="ECO:0007669"/>
    <property type="project" value="InterPro"/>
</dbReference>
<dbReference type="Proteomes" id="UP001303473">
    <property type="component" value="Unassembled WGS sequence"/>
</dbReference>
<dbReference type="GO" id="GO:0016779">
    <property type="term" value="F:nucleotidyltransferase activity"/>
    <property type="evidence" value="ECO:0007669"/>
    <property type="project" value="UniProtKB-UniRule"/>
</dbReference>
<dbReference type="GO" id="GO:0002143">
    <property type="term" value="P:tRNA wobble position uridine thiolation"/>
    <property type="evidence" value="ECO:0007669"/>
    <property type="project" value="TreeGrafter"/>
</dbReference>
<comment type="function">
    <text evidence="3">Plays a central role in 2-thiolation of mcm(5)S(2)U at tRNA wobble positions of tRNA(Lys), tRNA(Glu) and tRNA(Gln). May act by forming a heterodimer with NCS6 that ligates sulfur from thiocarboxylated URM1 onto the uridine of tRNAs at wobble position. Prior mcm(5) tRNA modification by the elongator complex is required for 2-thiolation. May also be involved in protein urmylation.</text>
</comment>
<name>A0AAN6NEZ6_9PEZI</name>
<dbReference type="GO" id="GO:0032447">
    <property type="term" value="P:protein urmylation"/>
    <property type="evidence" value="ECO:0007669"/>
    <property type="project" value="UniProtKB-UniRule"/>
</dbReference>
<comment type="caution">
    <text evidence="5">The sequence shown here is derived from an EMBL/GenBank/DDBJ whole genome shotgun (WGS) entry which is preliminary data.</text>
</comment>
<evidence type="ECO:0000256" key="3">
    <source>
        <dbReference type="HAMAP-Rule" id="MF_03054"/>
    </source>
</evidence>
<protein>
    <recommendedName>
        <fullName evidence="3">Cytoplasmic tRNA 2-thiolation protein 2</fullName>
    </recommendedName>
</protein>
<keyword evidence="1 3" id="KW-0963">Cytoplasm</keyword>
<dbReference type="AlphaFoldDB" id="A0AAN6NEZ6"/>
<sequence>MSNKMEEGQLTPPPPQPSSVSVSKRCKKCSVQEATLDSRGAPVCRGCFVKFINTKCVKQVAILGKETSRLITPRDGGVRRYLVGLSMGGVSSTVLVQLLNENVEFQLAKGRNAPFELVFVYVDPHTSLTLQPSSELSSVVGGSIKVEERLRGFRERYPRSEFKRVPLAAALRLRTVDWSSLIPPAGANGGSGGTDEEKKLQQVFDNLPSATSRTDMIRLLTRHVLLNEAREEGCQALLLGSTTTALAELTLAETAKGRGFSLPWLINDGSFPITHHQDPIADTTADAPPTPPTPDGTTADNTTTDAPTTAPNGTTTNITTNSPTVTEDGKGVGGETSSTSMLVYHPLRDLLRKELVTYASLVSPPLTDLLLSDFSSLQSGGAVVSHKNLSIEEVMFRYFEEVEQNYPSVVANVARTTGKLLRLEEDAEKNGRCGVCSMPLDELGDERWRGEIGDPVGDEGGGGGGGGGKGRLCYGCERSIHG</sequence>
<dbReference type="PANTHER" id="PTHR20882">
    <property type="entry name" value="CYTOPLASMIC TRNA 2-THIOLATION PROTEIN 2"/>
    <property type="match status" value="1"/>
</dbReference>
<dbReference type="InterPro" id="IPR014729">
    <property type="entry name" value="Rossmann-like_a/b/a_fold"/>
</dbReference>
<reference evidence="6" key="1">
    <citation type="journal article" date="2023" name="Mol. Phylogenet. Evol.">
        <title>Genome-scale phylogeny and comparative genomics of the fungal order Sordariales.</title>
        <authorList>
            <person name="Hensen N."/>
            <person name="Bonometti L."/>
            <person name="Westerberg I."/>
            <person name="Brannstrom I.O."/>
            <person name="Guillou S."/>
            <person name="Cros-Aarteil S."/>
            <person name="Calhoun S."/>
            <person name="Haridas S."/>
            <person name="Kuo A."/>
            <person name="Mondo S."/>
            <person name="Pangilinan J."/>
            <person name="Riley R."/>
            <person name="LaButti K."/>
            <person name="Andreopoulos B."/>
            <person name="Lipzen A."/>
            <person name="Chen C."/>
            <person name="Yan M."/>
            <person name="Daum C."/>
            <person name="Ng V."/>
            <person name="Clum A."/>
            <person name="Steindorff A."/>
            <person name="Ohm R.A."/>
            <person name="Martin F."/>
            <person name="Silar P."/>
            <person name="Natvig D.O."/>
            <person name="Lalanne C."/>
            <person name="Gautier V."/>
            <person name="Ament-Velasquez S.L."/>
            <person name="Kruys A."/>
            <person name="Hutchinson M.I."/>
            <person name="Powell A.J."/>
            <person name="Barry K."/>
            <person name="Miller A.N."/>
            <person name="Grigoriev I.V."/>
            <person name="Debuchy R."/>
            <person name="Gladieux P."/>
            <person name="Hiltunen Thoren M."/>
            <person name="Johannesson H."/>
        </authorList>
    </citation>
    <scope>NUCLEOTIDE SEQUENCE [LARGE SCALE GENOMIC DNA]</scope>
    <source>
        <strain evidence="6">CBS 340.73</strain>
    </source>
</reference>
<comment type="similarity">
    <text evidence="3">Belongs to the CTU2/NCS2 family.</text>
</comment>
<evidence type="ECO:0000256" key="4">
    <source>
        <dbReference type="SAM" id="MobiDB-lite"/>
    </source>
</evidence>
<feature type="region of interest" description="Disordered" evidence="4">
    <location>
        <begin position="273"/>
        <end position="338"/>
    </location>
</feature>
<organism evidence="5 6">
    <name type="scientific">Diplogelasinospora grovesii</name>
    <dbReference type="NCBI Taxonomy" id="303347"/>
    <lineage>
        <taxon>Eukaryota</taxon>
        <taxon>Fungi</taxon>
        <taxon>Dikarya</taxon>
        <taxon>Ascomycota</taxon>
        <taxon>Pezizomycotina</taxon>
        <taxon>Sordariomycetes</taxon>
        <taxon>Sordariomycetidae</taxon>
        <taxon>Sordariales</taxon>
        <taxon>Diplogelasinosporaceae</taxon>
        <taxon>Diplogelasinospora</taxon>
    </lineage>
</organism>
<proteinExistence type="inferred from homology"/>
<dbReference type="Gene3D" id="3.40.50.620">
    <property type="entry name" value="HUPs"/>
    <property type="match status" value="1"/>
</dbReference>
<feature type="compositionally biased region" description="Low complexity" evidence="4">
    <location>
        <begin position="295"/>
        <end position="321"/>
    </location>
</feature>
<dbReference type="GO" id="GO:0005829">
    <property type="term" value="C:cytosol"/>
    <property type="evidence" value="ECO:0007669"/>
    <property type="project" value="TreeGrafter"/>
</dbReference>
<evidence type="ECO:0000313" key="6">
    <source>
        <dbReference type="Proteomes" id="UP001303473"/>
    </source>
</evidence>
<keyword evidence="6" id="KW-1185">Reference proteome</keyword>
<dbReference type="Pfam" id="PF10288">
    <property type="entry name" value="CTU2"/>
    <property type="match status" value="1"/>
</dbReference>
<dbReference type="GO" id="GO:0016783">
    <property type="term" value="F:sulfurtransferase activity"/>
    <property type="evidence" value="ECO:0007669"/>
    <property type="project" value="TreeGrafter"/>
</dbReference>
<dbReference type="InterPro" id="IPR019407">
    <property type="entry name" value="CTU2"/>
</dbReference>
<dbReference type="EMBL" id="MU853760">
    <property type="protein sequence ID" value="KAK3944250.1"/>
    <property type="molecule type" value="Genomic_DNA"/>
</dbReference>